<keyword evidence="4" id="KW-0238">DNA-binding</keyword>
<evidence type="ECO:0000313" key="8">
    <source>
        <dbReference type="EMBL" id="CAB4345608.1"/>
    </source>
</evidence>
<keyword evidence="2" id="KW-0805">Transcription regulation</keyword>
<dbReference type="PROSITE" id="PS00716">
    <property type="entry name" value="SIGMA70_2"/>
    <property type="match status" value="1"/>
</dbReference>
<dbReference type="Gene3D" id="1.10.601.10">
    <property type="entry name" value="RNA Polymerase Primary Sigma Factor"/>
    <property type="match status" value="2"/>
</dbReference>
<evidence type="ECO:0000256" key="4">
    <source>
        <dbReference type="ARBA" id="ARBA00023125"/>
    </source>
</evidence>
<feature type="domain" description="RNA polymerase sigma-70" evidence="7">
    <location>
        <begin position="393"/>
        <end position="419"/>
    </location>
</feature>
<dbReference type="InterPro" id="IPR007627">
    <property type="entry name" value="RNA_pol_sigma70_r2"/>
</dbReference>
<dbReference type="GO" id="GO:0016987">
    <property type="term" value="F:sigma factor activity"/>
    <property type="evidence" value="ECO:0007669"/>
    <property type="project" value="UniProtKB-KW"/>
</dbReference>
<dbReference type="InterPro" id="IPR014284">
    <property type="entry name" value="RNA_pol_sigma-70_dom"/>
</dbReference>
<protein>
    <submittedName>
        <fullName evidence="8">Unannotated protein</fullName>
    </submittedName>
</protein>
<accession>A0A6J5ZVM3</accession>
<dbReference type="InterPro" id="IPR009042">
    <property type="entry name" value="RNA_pol_sigma70_r1_2"/>
</dbReference>
<feature type="domain" description="RNA polymerase sigma-70" evidence="6">
    <location>
        <begin position="224"/>
        <end position="237"/>
    </location>
</feature>
<proteinExistence type="inferred from homology"/>
<dbReference type="InterPro" id="IPR013325">
    <property type="entry name" value="RNA_pol_sigma_r2"/>
</dbReference>
<dbReference type="PANTHER" id="PTHR30603:SF60">
    <property type="entry name" value="RNA POLYMERASE SIGMA FACTOR RPOD"/>
    <property type="match status" value="1"/>
</dbReference>
<dbReference type="InterPro" id="IPR013324">
    <property type="entry name" value="RNA_pol_sigma_r3/r4-like"/>
</dbReference>
<evidence type="ECO:0000259" key="7">
    <source>
        <dbReference type="PROSITE" id="PS00716"/>
    </source>
</evidence>
<dbReference type="Pfam" id="PF04539">
    <property type="entry name" value="Sigma70_r3"/>
    <property type="match status" value="1"/>
</dbReference>
<dbReference type="Pfam" id="PF00140">
    <property type="entry name" value="Sigma70_r1_2"/>
    <property type="match status" value="1"/>
</dbReference>
<dbReference type="PRINTS" id="PR00046">
    <property type="entry name" value="SIGMA70FCT"/>
</dbReference>
<dbReference type="AlphaFoldDB" id="A0A6J5ZVM3"/>
<keyword evidence="5" id="KW-0804">Transcription</keyword>
<evidence type="ECO:0000256" key="1">
    <source>
        <dbReference type="ARBA" id="ARBA00007788"/>
    </source>
</evidence>
<dbReference type="PANTHER" id="PTHR30603">
    <property type="entry name" value="RNA POLYMERASE SIGMA FACTOR RPO"/>
    <property type="match status" value="1"/>
</dbReference>
<dbReference type="NCBIfam" id="TIGR02937">
    <property type="entry name" value="sigma70-ECF"/>
    <property type="match status" value="1"/>
</dbReference>
<dbReference type="SUPFAM" id="SSF88946">
    <property type="entry name" value="Sigma2 domain of RNA polymerase sigma factors"/>
    <property type="match status" value="1"/>
</dbReference>
<name>A0A6J5ZVM3_9ZZZZ</name>
<dbReference type="GO" id="GO:0003677">
    <property type="term" value="F:DNA binding"/>
    <property type="evidence" value="ECO:0007669"/>
    <property type="project" value="UniProtKB-KW"/>
</dbReference>
<dbReference type="CDD" id="cd06171">
    <property type="entry name" value="Sigma70_r4"/>
    <property type="match status" value="1"/>
</dbReference>
<organism evidence="8">
    <name type="scientific">freshwater metagenome</name>
    <dbReference type="NCBI Taxonomy" id="449393"/>
    <lineage>
        <taxon>unclassified sequences</taxon>
        <taxon>metagenomes</taxon>
        <taxon>ecological metagenomes</taxon>
    </lineage>
</organism>
<evidence type="ECO:0000256" key="2">
    <source>
        <dbReference type="ARBA" id="ARBA00023015"/>
    </source>
</evidence>
<dbReference type="Pfam" id="PF04545">
    <property type="entry name" value="Sigma70_r4"/>
    <property type="match status" value="1"/>
</dbReference>
<evidence type="ECO:0000256" key="5">
    <source>
        <dbReference type="ARBA" id="ARBA00023163"/>
    </source>
</evidence>
<keyword evidence="3" id="KW-0731">Sigma factor</keyword>
<dbReference type="Pfam" id="PF04542">
    <property type="entry name" value="Sigma70_r2"/>
    <property type="match status" value="1"/>
</dbReference>
<dbReference type="InterPro" id="IPR007624">
    <property type="entry name" value="RNA_pol_sigma70_r3"/>
</dbReference>
<dbReference type="FunFam" id="1.10.601.10:FF:000001">
    <property type="entry name" value="RNA polymerase sigma factor SigA"/>
    <property type="match status" value="1"/>
</dbReference>
<sequence>MLTFCHDGSKDAGFSVYFFSSAAATAVLWGSCTVDRLAAGGTLSADLLISLSPRHCNAALIQVETETMTVSEFQELEEIKTLVARGAQTGVLSHADIASATAELDLDDSDREELKVWIESQEIELIEDDPSAPTDQVERAPDKRTRRRAKAAIDLRPDMTTDSLQLFLKDIGKVRLLTAQEEVDLAKKIERGDLDAKHKMVESNLRLVVSIAKNYRNQGLPFLDLIQEGTLGLVRAAEKFDYRKGFKFSTYATWWIRQAIARALADKARTIRIPVHVVEKLNKIGRAERKLVTELGREPTPEEIAEVTGIDPEEVDSIKRSAQAPVSLEKPVGDEEESEFGQFIADERAESPYERAAEVLTKEALREALENLSYRERRVLELRYGLGGEHPRTLDEVGRTFNVTRERIRQIENQSLKKLQSLAEAQKLRDVA</sequence>
<dbReference type="EMBL" id="CAESAN010000094">
    <property type="protein sequence ID" value="CAB4345608.1"/>
    <property type="molecule type" value="Genomic_DNA"/>
</dbReference>
<dbReference type="GO" id="GO:0006352">
    <property type="term" value="P:DNA-templated transcription initiation"/>
    <property type="evidence" value="ECO:0007669"/>
    <property type="project" value="InterPro"/>
</dbReference>
<comment type="similarity">
    <text evidence="1">Belongs to the sigma-70 factor family.</text>
</comment>
<dbReference type="InterPro" id="IPR036388">
    <property type="entry name" value="WH-like_DNA-bd_sf"/>
</dbReference>
<dbReference type="InterPro" id="IPR000943">
    <property type="entry name" value="RNA_pol_sigma70"/>
</dbReference>
<dbReference type="PROSITE" id="PS00715">
    <property type="entry name" value="SIGMA70_1"/>
    <property type="match status" value="1"/>
</dbReference>
<dbReference type="InterPro" id="IPR007630">
    <property type="entry name" value="RNA_pol_sigma70_r4"/>
</dbReference>
<dbReference type="SUPFAM" id="SSF88659">
    <property type="entry name" value="Sigma3 and sigma4 domains of RNA polymerase sigma factors"/>
    <property type="match status" value="2"/>
</dbReference>
<evidence type="ECO:0000259" key="6">
    <source>
        <dbReference type="PROSITE" id="PS00715"/>
    </source>
</evidence>
<dbReference type="Gene3D" id="1.10.10.10">
    <property type="entry name" value="Winged helix-like DNA-binding domain superfamily/Winged helix DNA-binding domain"/>
    <property type="match status" value="2"/>
</dbReference>
<evidence type="ECO:0000256" key="3">
    <source>
        <dbReference type="ARBA" id="ARBA00023082"/>
    </source>
</evidence>
<dbReference type="InterPro" id="IPR050239">
    <property type="entry name" value="Sigma-70_RNA_pol_init_factors"/>
</dbReference>
<gene>
    <name evidence="8" type="ORF">UFOPK3547_01129</name>
</gene>
<reference evidence="8" key="1">
    <citation type="submission" date="2020-05" db="EMBL/GenBank/DDBJ databases">
        <authorList>
            <person name="Chiriac C."/>
            <person name="Salcher M."/>
            <person name="Ghai R."/>
            <person name="Kavagutti S V."/>
        </authorList>
    </citation>
    <scope>NUCLEOTIDE SEQUENCE</scope>
</reference>